<evidence type="ECO:0000313" key="2">
    <source>
        <dbReference type="EMBL" id="EKM61141.1"/>
    </source>
</evidence>
<evidence type="ECO:0008006" key="4">
    <source>
        <dbReference type="Google" id="ProtNLM"/>
    </source>
</evidence>
<dbReference type="AlphaFoldDB" id="K5VDS8"/>
<dbReference type="InParanoid" id="K5VDS8"/>
<gene>
    <name evidence="2" type="ORF">PHACADRAFT_247540</name>
</gene>
<feature type="region of interest" description="Disordered" evidence="1">
    <location>
        <begin position="220"/>
        <end position="269"/>
    </location>
</feature>
<dbReference type="RefSeq" id="XP_007390573.1">
    <property type="nucleotide sequence ID" value="XM_007390511.1"/>
</dbReference>
<dbReference type="HOGENOM" id="CLU_031643_0_0_1"/>
<dbReference type="GeneID" id="18914109"/>
<feature type="region of interest" description="Disordered" evidence="1">
    <location>
        <begin position="79"/>
        <end position="149"/>
    </location>
</feature>
<dbReference type="EMBL" id="JH930468">
    <property type="protein sequence ID" value="EKM61141.1"/>
    <property type="molecule type" value="Genomic_DNA"/>
</dbReference>
<dbReference type="KEGG" id="pco:PHACADRAFT_247540"/>
<feature type="region of interest" description="Disordered" evidence="1">
    <location>
        <begin position="345"/>
        <end position="384"/>
    </location>
</feature>
<proteinExistence type="predicted"/>
<name>K5VDS8_PHACS</name>
<feature type="compositionally biased region" description="Low complexity" evidence="1">
    <location>
        <begin position="241"/>
        <end position="250"/>
    </location>
</feature>
<evidence type="ECO:0000256" key="1">
    <source>
        <dbReference type="SAM" id="MobiDB-lite"/>
    </source>
</evidence>
<reference evidence="2 3" key="1">
    <citation type="journal article" date="2012" name="BMC Genomics">
        <title>Comparative genomics of the white-rot fungi, Phanerochaete carnosa and P. chrysosporium, to elucidate the genetic basis of the distinct wood types they colonize.</title>
        <authorList>
            <person name="Suzuki H."/>
            <person name="MacDonald J."/>
            <person name="Syed K."/>
            <person name="Salamov A."/>
            <person name="Hori C."/>
            <person name="Aerts A."/>
            <person name="Henrissat B."/>
            <person name="Wiebenga A."/>
            <person name="vanKuyk P.A."/>
            <person name="Barry K."/>
            <person name="Lindquist E."/>
            <person name="LaButti K."/>
            <person name="Lapidus A."/>
            <person name="Lucas S."/>
            <person name="Coutinho P."/>
            <person name="Gong Y."/>
            <person name="Samejima M."/>
            <person name="Mahadevan R."/>
            <person name="Abou-Zaid M."/>
            <person name="de Vries R.P."/>
            <person name="Igarashi K."/>
            <person name="Yadav J.S."/>
            <person name="Grigoriev I.V."/>
            <person name="Master E.R."/>
        </authorList>
    </citation>
    <scope>NUCLEOTIDE SEQUENCE [LARGE SCALE GENOMIC DNA]</scope>
    <source>
        <strain evidence="2 3">HHB-10118-sp</strain>
    </source>
</reference>
<dbReference type="STRING" id="650164.K5VDS8"/>
<evidence type="ECO:0000313" key="3">
    <source>
        <dbReference type="Proteomes" id="UP000008370"/>
    </source>
</evidence>
<dbReference type="Proteomes" id="UP000008370">
    <property type="component" value="Unassembled WGS sequence"/>
</dbReference>
<dbReference type="OrthoDB" id="3194584at2759"/>
<protein>
    <recommendedName>
        <fullName evidence="4">DNA-binding protein RAP1</fullName>
    </recommendedName>
</protein>
<feature type="compositionally biased region" description="Basic and acidic residues" evidence="1">
    <location>
        <begin position="373"/>
        <end position="384"/>
    </location>
</feature>
<feature type="compositionally biased region" description="Acidic residues" evidence="1">
    <location>
        <begin position="231"/>
        <end position="240"/>
    </location>
</feature>
<keyword evidence="3" id="KW-1185">Reference proteome</keyword>
<organism evidence="2 3">
    <name type="scientific">Phanerochaete carnosa (strain HHB-10118-sp)</name>
    <name type="common">White-rot fungus</name>
    <name type="synonym">Peniophora carnosa</name>
    <dbReference type="NCBI Taxonomy" id="650164"/>
    <lineage>
        <taxon>Eukaryota</taxon>
        <taxon>Fungi</taxon>
        <taxon>Dikarya</taxon>
        <taxon>Basidiomycota</taxon>
        <taxon>Agaricomycotina</taxon>
        <taxon>Agaricomycetes</taxon>
        <taxon>Polyporales</taxon>
        <taxon>Phanerochaetaceae</taxon>
        <taxon>Phanerochaete</taxon>
    </lineage>
</organism>
<sequence length="384" mass="43698">MFGSRESDEELLVAALRESGAKGLTYRQALEGLHGVHNHTANQWKDYYLEHTQRINSLLSQRNGDRPVAVAKKPAIDSKLRNGSSSHLHGHSSSPPVKVKHERVSAADRGRSDTKVKVKTERTGKAKSKDRVSRTPSPPRNPVKRGQKYSFTDEDRDWFVRYANYRLKEDPNLKKLDICAELAKKAPHHSALSWMSHWGQQRVYYASVIPHFQEYVSKEEPITGDSASSGEDSEEDDDGTDSQYSSSASESSEETDSEEDIKNMSGAGRTLNDADKRVLARYIAAFGTDWDHMSYKDRWESIVDKYPQRNLKAWAQIFHVHSRAINNLARKYRRRSFARKSVLSQKAVPSWAKKQTSSAGLKRVRSYEEEDSQSSKRTRDEPSL</sequence>
<accession>K5VDS8</accession>
<feature type="compositionally biased region" description="Low complexity" evidence="1">
    <location>
        <begin position="83"/>
        <end position="94"/>
    </location>
</feature>
<feature type="compositionally biased region" description="Basic and acidic residues" evidence="1">
    <location>
        <begin position="102"/>
        <end position="133"/>
    </location>
</feature>